<evidence type="ECO:0000313" key="5">
    <source>
        <dbReference type="EMBL" id="KAF9944229.1"/>
    </source>
</evidence>
<dbReference type="Gene3D" id="1.25.40.20">
    <property type="entry name" value="Ankyrin repeat-containing domain"/>
    <property type="match status" value="1"/>
</dbReference>
<dbReference type="InterPro" id="IPR036770">
    <property type="entry name" value="Ankyrin_rpt-contain_sf"/>
</dbReference>
<feature type="region of interest" description="Disordered" evidence="4">
    <location>
        <begin position="232"/>
        <end position="288"/>
    </location>
</feature>
<keyword evidence="2 3" id="KW-0040">ANK repeat</keyword>
<proteinExistence type="predicted"/>
<feature type="region of interest" description="Disordered" evidence="4">
    <location>
        <begin position="191"/>
        <end position="210"/>
    </location>
</feature>
<feature type="compositionally biased region" description="Acidic residues" evidence="4">
    <location>
        <begin position="192"/>
        <end position="206"/>
    </location>
</feature>
<accession>A0A9P6LUW6</accession>
<dbReference type="Proteomes" id="UP000749646">
    <property type="component" value="Unassembled WGS sequence"/>
</dbReference>
<evidence type="ECO:0000313" key="6">
    <source>
        <dbReference type="Proteomes" id="UP000749646"/>
    </source>
</evidence>
<gene>
    <name evidence="5" type="ORF">BGZ65_012401</name>
</gene>
<dbReference type="PANTHER" id="PTHR24198">
    <property type="entry name" value="ANKYRIN REPEAT AND PROTEIN KINASE DOMAIN-CONTAINING PROTEIN"/>
    <property type="match status" value="1"/>
</dbReference>
<sequence length="335" mass="37049">MSFGDQGAETESHAGLEDRILTLLSVLTALPATGYSVINLGRRDTGHRLLHLGAMNGCERLVGTLVAHPEIEIDALDMNGYSALHYACWRGEIGSAKLLIRHGADVMLRSVHGVGCVDLARMHGQPKATEIILVLRTSNSWVDAGALEVDGYESAREAEDESELEQELEALDTLEDEEDSGVWLEHFATESDVLEEEEEEETEDSFDVSSLVGSEIEDLPWIDRGEWIGEEMSDDSSQWSGSDAGQHFDEKDQSSPCERPEIVQAPSSPSLGPLVTPQAQNSKDARANEVPTTWIKKTFEFEFLKSLNHILPEKAFRMSSIQAFNISTYMAYNFS</sequence>
<dbReference type="SUPFAM" id="SSF48403">
    <property type="entry name" value="Ankyrin repeat"/>
    <property type="match status" value="1"/>
</dbReference>
<keyword evidence="6" id="KW-1185">Reference proteome</keyword>
<dbReference type="PROSITE" id="PS50088">
    <property type="entry name" value="ANK_REPEAT"/>
    <property type="match status" value="1"/>
</dbReference>
<protein>
    <submittedName>
        <fullName evidence="5">Uncharacterized protein</fullName>
    </submittedName>
</protein>
<dbReference type="AlphaFoldDB" id="A0A9P6LUW6"/>
<dbReference type="Pfam" id="PF12796">
    <property type="entry name" value="Ank_2"/>
    <property type="match status" value="1"/>
</dbReference>
<evidence type="ECO:0000256" key="1">
    <source>
        <dbReference type="ARBA" id="ARBA00022737"/>
    </source>
</evidence>
<evidence type="ECO:0000256" key="3">
    <source>
        <dbReference type="PROSITE-ProRule" id="PRU00023"/>
    </source>
</evidence>
<dbReference type="InterPro" id="IPR002110">
    <property type="entry name" value="Ankyrin_rpt"/>
</dbReference>
<feature type="compositionally biased region" description="Basic and acidic residues" evidence="4">
    <location>
        <begin position="246"/>
        <end position="261"/>
    </location>
</feature>
<feature type="non-terminal residue" evidence="5">
    <location>
        <position position="335"/>
    </location>
</feature>
<dbReference type="EMBL" id="JAAAHW010008493">
    <property type="protein sequence ID" value="KAF9944229.1"/>
    <property type="molecule type" value="Genomic_DNA"/>
</dbReference>
<organism evidence="5 6">
    <name type="scientific">Modicella reniformis</name>
    <dbReference type="NCBI Taxonomy" id="1440133"/>
    <lineage>
        <taxon>Eukaryota</taxon>
        <taxon>Fungi</taxon>
        <taxon>Fungi incertae sedis</taxon>
        <taxon>Mucoromycota</taxon>
        <taxon>Mortierellomycotina</taxon>
        <taxon>Mortierellomycetes</taxon>
        <taxon>Mortierellales</taxon>
        <taxon>Mortierellaceae</taxon>
        <taxon>Modicella</taxon>
    </lineage>
</organism>
<feature type="repeat" description="ANK" evidence="3">
    <location>
        <begin position="79"/>
        <end position="111"/>
    </location>
</feature>
<comment type="caution">
    <text evidence="5">The sequence shown here is derived from an EMBL/GenBank/DDBJ whole genome shotgun (WGS) entry which is preliminary data.</text>
</comment>
<dbReference type="PROSITE" id="PS50297">
    <property type="entry name" value="ANK_REP_REGION"/>
    <property type="match status" value="1"/>
</dbReference>
<dbReference type="OrthoDB" id="10057496at2759"/>
<dbReference type="PANTHER" id="PTHR24198:SF165">
    <property type="entry name" value="ANKYRIN REPEAT-CONTAINING PROTEIN-RELATED"/>
    <property type="match status" value="1"/>
</dbReference>
<evidence type="ECO:0000256" key="4">
    <source>
        <dbReference type="SAM" id="MobiDB-lite"/>
    </source>
</evidence>
<dbReference type="SMART" id="SM00248">
    <property type="entry name" value="ANK"/>
    <property type="match status" value="2"/>
</dbReference>
<reference evidence="5" key="1">
    <citation type="journal article" date="2020" name="Fungal Divers.">
        <title>Resolving the Mortierellaceae phylogeny through synthesis of multi-gene phylogenetics and phylogenomics.</title>
        <authorList>
            <person name="Vandepol N."/>
            <person name="Liber J."/>
            <person name="Desiro A."/>
            <person name="Na H."/>
            <person name="Kennedy M."/>
            <person name="Barry K."/>
            <person name="Grigoriev I.V."/>
            <person name="Miller A.N."/>
            <person name="O'Donnell K."/>
            <person name="Stajich J.E."/>
            <person name="Bonito G."/>
        </authorList>
    </citation>
    <scope>NUCLEOTIDE SEQUENCE</scope>
    <source>
        <strain evidence="5">MES-2147</strain>
    </source>
</reference>
<keyword evidence="1" id="KW-0677">Repeat</keyword>
<name>A0A9P6LUW6_9FUNG</name>
<evidence type="ECO:0000256" key="2">
    <source>
        <dbReference type="ARBA" id="ARBA00023043"/>
    </source>
</evidence>